<keyword evidence="2" id="KW-1185">Reference proteome</keyword>
<protein>
    <submittedName>
        <fullName evidence="1">Uncharacterized protein</fullName>
    </submittedName>
</protein>
<sequence length="403" mass="42763">MKENPTVYLPADVGYAWVICLASFIMQTCAIGMLSGYGVFMEHYSNSLFPTEKKSKVAMIVNVAPVIFGVGSIATGRMCQRFGVRVCVVAGAFLMMAGLVLASFGTEVWHFVLTQGALVGIGGALIYVPANVAITEWFEKRRGLAAGLGAAGGGIGGVAFGQLNTWLLPSLGHKWTLQINGAIVLTVLLVSAAMVRRRETMHKVDDTPFTISLVINGKFAWFAVASLLGGCAYFVPLYFINNHAVSMGMDKQQAGFAGSAINIGSAMGRIAMGLLGDYIGYVNCYILALGLSALTSIIWRFSTSFAMLLVFGILYGIPSGGYAGGFGPTCSKIFGKQQLATMMGLINACIGTGELIGPIISGSLIDSFNDYHLVIYFTITCYLTAALAMCLSNYLFIKSQASA</sequence>
<dbReference type="EMBL" id="QTSX02004504">
    <property type="protein sequence ID" value="KAJ9064246.1"/>
    <property type="molecule type" value="Genomic_DNA"/>
</dbReference>
<name>A0ACC2SPD8_9FUNG</name>
<organism evidence="1 2">
    <name type="scientific">Entomophthora muscae</name>
    <dbReference type="NCBI Taxonomy" id="34485"/>
    <lineage>
        <taxon>Eukaryota</taxon>
        <taxon>Fungi</taxon>
        <taxon>Fungi incertae sedis</taxon>
        <taxon>Zoopagomycota</taxon>
        <taxon>Entomophthoromycotina</taxon>
        <taxon>Entomophthoromycetes</taxon>
        <taxon>Entomophthorales</taxon>
        <taxon>Entomophthoraceae</taxon>
        <taxon>Entomophthora</taxon>
    </lineage>
</organism>
<gene>
    <name evidence="1" type="ORF">DSO57_1032474</name>
</gene>
<reference evidence="1" key="1">
    <citation type="submission" date="2022-04" db="EMBL/GenBank/DDBJ databases">
        <title>Genome of the entomopathogenic fungus Entomophthora muscae.</title>
        <authorList>
            <person name="Elya C."/>
            <person name="Lovett B.R."/>
            <person name="Lee E."/>
            <person name="Macias A.M."/>
            <person name="Hajek A.E."/>
            <person name="De Bivort B.L."/>
            <person name="Kasson M.T."/>
            <person name="De Fine Licht H.H."/>
            <person name="Stajich J.E."/>
        </authorList>
    </citation>
    <scope>NUCLEOTIDE SEQUENCE</scope>
    <source>
        <strain evidence="1">Berkeley</strain>
    </source>
</reference>
<comment type="caution">
    <text evidence="1">The sequence shown here is derived from an EMBL/GenBank/DDBJ whole genome shotgun (WGS) entry which is preliminary data.</text>
</comment>
<evidence type="ECO:0000313" key="1">
    <source>
        <dbReference type="EMBL" id="KAJ9064246.1"/>
    </source>
</evidence>
<proteinExistence type="predicted"/>
<dbReference type="Proteomes" id="UP001165960">
    <property type="component" value="Unassembled WGS sequence"/>
</dbReference>
<accession>A0ACC2SPD8</accession>
<evidence type="ECO:0000313" key="2">
    <source>
        <dbReference type="Proteomes" id="UP001165960"/>
    </source>
</evidence>